<protein>
    <submittedName>
        <fullName evidence="1">Uncharacterized protein</fullName>
    </submittedName>
</protein>
<keyword evidence="2" id="KW-1185">Reference proteome</keyword>
<evidence type="ECO:0000313" key="2">
    <source>
        <dbReference type="Proteomes" id="UP000439903"/>
    </source>
</evidence>
<dbReference type="Proteomes" id="UP000439903">
    <property type="component" value="Unassembled WGS sequence"/>
</dbReference>
<dbReference type="EMBL" id="WTPW01000171">
    <property type="protein sequence ID" value="KAF0539428.1"/>
    <property type="molecule type" value="Genomic_DNA"/>
</dbReference>
<accession>A0A8H4AWK1</accession>
<sequence length="92" mass="11150">MKNEYPRPNDHIPGAHTINEMKQTIIMIYFIKEKTPLQERLEGYLEQERKNYPELDQYIENKEWDNQQYDPSSTTNIYKYTSTEMDGLPKQF</sequence>
<name>A0A8H4AWK1_GIGMA</name>
<reference evidence="1 2" key="1">
    <citation type="journal article" date="2019" name="Environ. Microbiol.">
        <title>At the nexus of three kingdoms: the genome of the mycorrhizal fungus Gigaspora margarita provides insights into plant, endobacterial and fungal interactions.</title>
        <authorList>
            <person name="Venice F."/>
            <person name="Ghignone S."/>
            <person name="Salvioli di Fossalunga A."/>
            <person name="Amselem J."/>
            <person name="Novero M."/>
            <person name="Xianan X."/>
            <person name="Sedzielewska Toro K."/>
            <person name="Morin E."/>
            <person name="Lipzen A."/>
            <person name="Grigoriev I.V."/>
            <person name="Henrissat B."/>
            <person name="Martin F.M."/>
            <person name="Bonfante P."/>
        </authorList>
    </citation>
    <scope>NUCLEOTIDE SEQUENCE [LARGE SCALE GENOMIC DNA]</scope>
    <source>
        <strain evidence="1 2">BEG34</strain>
    </source>
</reference>
<comment type="caution">
    <text evidence="1">The sequence shown here is derived from an EMBL/GenBank/DDBJ whole genome shotgun (WGS) entry which is preliminary data.</text>
</comment>
<dbReference type="AlphaFoldDB" id="A0A8H4AWK1"/>
<organism evidence="1 2">
    <name type="scientific">Gigaspora margarita</name>
    <dbReference type="NCBI Taxonomy" id="4874"/>
    <lineage>
        <taxon>Eukaryota</taxon>
        <taxon>Fungi</taxon>
        <taxon>Fungi incertae sedis</taxon>
        <taxon>Mucoromycota</taxon>
        <taxon>Glomeromycotina</taxon>
        <taxon>Glomeromycetes</taxon>
        <taxon>Diversisporales</taxon>
        <taxon>Gigasporaceae</taxon>
        <taxon>Gigaspora</taxon>
    </lineage>
</organism>
<proteinExistence type="predicted"/>
<evidence type="ECO:0000313" key="1">
    <source>
        <dbReference type="EMBL" id="KAF0539428.1"/>
    </source>
</evidence>
<gene>
    <name evidence="1" type="ORF">F8M41_007075</name>
</gene>